<keyword evidence="2" id="KW-0806">Transcription termination</keyword>
<dbReference type="EMBL" id="BT122391">
    <property type="protein sequence ID" value="ADE75774.1"/>
    <property type="molecule type" value="mRNA"/>
</dbReference>
<evidence type="ECO:0000256" key="2">
    <source>
        <dbReference type="ARBA" id="ARBA00022472"/>
    </source>
</evidence>
<keyword evidence="3" id="KW-0809">Transit peptide</keyword>
<organism evidence="4">
    <name type="scientific">Picea sitchensis</name>
    <name type="common">Sitka spruce</name>
    <name type="synonym">Pinus sitchensis</name>
    <dbReference type="NCBI Taxonomy" id="3332"/>
    <lineage>
        <taxon>Eukaryota</taxon>
        <taxon>Viridiplantae</taxon>
        <taxon>Streptophyta</taxon>
        <taxon>Embryophyta</taxon>
        <taxon>Tracheophyta</taxon>
        <taxon>Spermatophyta</taxon>
        <taxon>Pinopsida</taxon>
        <taxon>Pinidae</taxon>
        <taxon>Conifers I</taxon>
        <taxon>Pinales</taxon>
        <taxon>Pinaceae</taxon>
        <taxon>Picea</taxon>
    </lineage>
</organism>
<comment type="similarity">
    <text evidence="1">Belongs to the mTERF family.</text>
</comment>
<dbReference type="GO" id="GO:0006353">
    <property type="term" value="P:DNA-templated transcription termination"/>
    <property type="evidence" value="ECO:0007669"/>
    <property type="project" value="UniProtKB-KW"/>
</dbReference>
<protein>
    <submittedName>
        <fullName evidence="4">Uncharacterized protein</fullName>
    </submittedName>
</protein>
<dbReference type="GO" id="GO:0003676">
    <property type="term" value="F:nucleic acid binding"/>
    <property type="evidence" value="ECO:0007669"/>
    <property type="project" value="InterPro"/>
</dbReference>
<keyword evidence="2" id="KW-0805">Transcription regulation</keyword>
<dbReference type="AlphaFoldDB" id="D5A8A5"/>
<evidence type="ECO:0000313" key="4">
    <source>
        <dbReference type="EMBL" id="ADE75774.1"/>
    </source>
</evidence>
<accession>D5A8A5</accession>
<dbReference type="Pfam" id="PF02536">
    <property type="entry name" value="mTERF"/>
    <property type="match status" value="1"/>
</dbReference>
<dbReference type="InterPro" id="IPR003690">
    <property type="entry name" value="MTERF"/>
</dbReference>
<keyword evidence="2" id="KW-0804">Transcription</keyword>
<dbReference type="SMART" id="SM00733">
    <property type="entry name" value="Mterf"/>
    <property type="match status" value="5"/>
</dbReference>
<dbReference type="Gene3D" id="1.25.70.10">
    <property type="entry name" value="Transcription termination factor 3, mitochondrial"/>
    <property type="match status" value="1"/>
</dbReference>
<dbReference type="PANTHER" id="PTHR13068:SF173">
    <property type="entry name" value="EMB|CAB62602.1"/>
    <property type="match status" value="1"/>
</dbReference>
<evidence type="ECO:0000256" key="1">
    <source>
        <dbReference type="ARBA" id="ARBA00007692"/>
    </source>
</evidence>
<name>D5A8A5_PICSI</name>
<reference evidence="4" key="1">
    <citation type="submission" date="2010-04" db="EMBL/GenBank/DDBJ databases">
        <authorList>
            <person name="Reid K.E."/>
            <person name="Liao N."/>
            <person name="Chan S."/>
            <person name="Docking R."/>
            <person name="Taylor G."/>
            <person name="Moore R."/>
            <person name="Mayo M."/>
            <person name="Munro S."/>
            <person name="King J."/>
            <person name="Yanchuk A."/>
            <person name="Holt R."/>
            <person name="Jones S."/>
            <person name="Marra M."/>
            <person name="Ritland C.E."/>
            <person name="Ritland K."/>
            <person name="Bohlmann J."/>
        </authorList>
    </citation>
    <scope>NUCLEOTIDE SEQUENCE</scope>
    <source>
        <tissue evidence="4">Buds collected with no treatment. Collection October 2007</tissue>
    </source>
</reference>
<sequence length="224" mass="25561">MRSTESLEKLVQLLKDSGLSKAQIRTAVINNPRLLQLNAENNLKPKIAFLRTFVQEEHLRKIISAEARIFNMNLDHNMKTTVSLLREYGFEGNALSELLAKQPRMLTTSAKHISEAFELPGNLGFTKGSKMFFLAFRVIISVGKDNTVRKLQNLQGLGFSEEQVKTMCRRLPHIMGITEENVKRTMDFINSGNRSVEFDGFAKETEEFSSFSFALRKRLLKEIC</sequence>
<evidence type="ECO:0000256" key="3">
    <source>
        <dbReference type="ARBA" id="ARBA00022946"/>
    </source>
</evidence>
<proteinExistence type="evidence at transcript level"/>
<dbReference type="InterPro" id="IPR038538">
    <property type="entry name" value="MTERF_sf"/>
</dbReference>
<dbReference type="PANTHER" id="PTHR13068">
    <property type="entry name" value="CGI-12 PROTEIN-RELATED"/>
    <property type="match status" value="1"/>
</dbReference>